<evidence type="ECO:0000313" key="2">
    <source>
        <dbReference type="Proteomes" id="UP001623660"/>
    </source>
</evidence>
<reference evidence="1 2" key="1">
    <citation type="submission" date="2024-11" db="EMBL/GenBank/DDBJ databases">
        <authorList>
            <person name="Heng Y.C."/>
            <person name="Lim A.C.H."/>
            <person name="Lee J.K.Y."/>
            <person name="Kittelmann S."/>
        </authorList>
    </citation>
    <scope>NUCLEOTIDE SEQUENCE [LARGE SCALE GENOMIC DNA]</scope>
    <source>
        <strain evidence="1 2">WILCCON 0269</strain>
    </source>
</reference>
<sequence>MPKENPKLNEAWLKRLNNPKAIARYSTTSEIENDLESLSNNITPDNVKVHTFVQSFIV</sequence>
<evidence type="ECO:0000313" key="1">
    <source>
        <dbReference type="EMBL" id="MFL0197738.1"/>
    </source>
</evidence>
<dbReference type="Proteomes" id="UP001623660">
    <property type="component" value="Unassembled WGS sequence"/>
</dbReference>
<name>A0ABW8SRF3_9CLOT</name>
<organism evidence="1 2">
    <name type="scientific">Candidatus Clostridium eludens</name>
    <dbReference type="NCBI Taxonomy" id="3381663"/>
    <lineage>
        <taxon>Bacteria</taxon>
        <taxon>Bacillati</taxon>
        <taxon>Bacillota</taxon>
        <taxon>Clostridia</taxon>
        <taxon>Eubacteriales</taxon>
        <taxon>Clostridiaceae</taxon>
        <taxon>Clostridium</taxon>
    </lineage>
</organism>
<keyword evidence="2" id="KW-1185">Reference proteome</keyword>
<proteinExistence type="predicted"/>
<accession>A0ABW8SRF3</accession>
<comment type="caution">
    <text evidence="1">The sequence shown here is derived from an EMBL/GenBank/DDBJ whole genome shotgun (WGS) entry which is preliminary data.</text>
</comment>
<protein>
    <submittedName>
        <fullName evidence="1">Uncharacterized protein</fullName>
    </submittedName>
</protein>
<gene>
    <name evidence="1" type="ORF">ACJDU8_19515</name>
</gene>
<dbReference type="EMBL" id="JBJHZX010000036">
    <property type="protein sequence ID" value="MFL0197738.1"/>
    <property type="molecule type" value="Genomic_DNA"/>
</dbReference>
<dbReference type="RefSeq" id="WP_406793842.1">
    <property type="nucleotide sequence ID" value="NZ_JBJHZX010000036.1"/>
</dbReference>